<dbReference type="SUPFAM" id="SSF50249">
    <property type="entry name" value="Nucleic acid-binding proteins"/>
    <property type="match status" value="1"/>
</dbReference>
<feature type="region of interest" description="Disordered" evidence="1">
    <location>
        <begin position="443"/>
        <end position="477"/>
    </location>
</feature>
<proteinExistence type="predicted"/>
<evidence type="ECO:0000313" key="3">
    <source>
        <dbReference type="Proteomes" id="UP001164286"/>
    </source>
</evidence>
<dbReference type="AlphaFoldDB" id="A0AA38HAN3"/>
<keyword evidence="3" id="KW-1185">Reference proteome</keyword>
<dbReference type="EMBL" id="JAKWFO010000005">
    <property type="protein sequence ID" value="KAI9635696.1"/>
    <property type="molecule type" value="Genomic_DNA"/>
</dbReference>
<dbReference type="RefSeq" id="XP_052945473.1">
    <property type="nucleotide sequence ID" value="XM_053088639.1"/>
</dbReference>
<feature type="compositionally biased region" description="Basic residues" evidence="1">
    <location>
        <begin position="1052"/>
        <end position="1062"/>
    </location>
</feature>
<feature type="compositionally biased region" description="Low complexity" evidence="1">
    <location>
        <begin position="818"/>
        <end position="842"/>
    </location>
</feature>
<feature type="compositionally biased region" description="Gly residues" evidence="1">
    <location>
        <begin position="460"/>
        <end position="477"/>
    </location>
</feature>
<sequence>MTSTALAFAEYSPLTAAALETFPSTLPPNSSITAKLHSVADGKLVSPYITCYFRKVVLPGTLGSAAPQYGTSDKLQVQVKLKLDSSLAHLPQELSRTRLDSARTLLVSLVGQLVTISVSGGIFSGVEHNELGRSIIIECAGDRLAGVVGRHASKIELGTPAAVRTASKAPSWLLPSSPVRPSAMPHSGPSVSHPPPHQPTSTSARGTGGSSHPPPTQRLQPLSSHMPKLDPSSAPQSQLPQFGKRRYPSDGQLPDSSHAKRQKMGETLGVRSHSDFGHGSQAGTAAPGGSTISGGQGRGTPGLPGGVQPTQAATYTHRTRPVQEPLPSATPILRAAEISHPQTLSRTSSTSSSLAGQATRSTSTTSSNRARTDSGTSVEGAALRAAAIAEAKLASSADFPPRANAPIQSTRPPAPPAGAAAHVSRASVPSGPIAINRVQIVPAGASPHNGNSAPSTGRSQWGGGTAGGQGGSASMGGGGQTTYTDIAGMGAKVRGIANAMVIIQESMAAITTRTGDWMRSYRTTDPSATDEDLIVALFRRTEEEVPVLPPGTPVLLQGMSVTEYKNKPKCQGFSKPGNSWAMLKDGQLLRPEEGRILSPISEQDIQDLKDMKRWWDETHGRGSRAGGAREGDFPVHRQAITSGRKMIELKDAVFRAYCDITVKILQVAVPTSGTTEVEVCVTDGTKHSQPLWDHHGVASANGLPLGTVWQMSIETRPDDAQMQVLAIGNVVRLTNVLPKENKKMGPLELRWCNKNGAGQEHYQPKKAILIPPGDSRALAIEERLRVLRGGSPAPAASVRASPMTAEHAPVSAPPQPSHRPQAPAAQPSHRPQAPAQAPALAPALPPLPASAPAPCPPVKPTHDPFHGVPKSTQISTVNQDPVRHPLTPLSDIAGNGQVPNRFKVRARVEKVSSTGKVQGSLVIKYCKRCERSFDTAFCLSCNDSDWKATELRYRFVIILTDARIIPAEGQPPSDTHATLTVLVSDSNAADFLPPLPPVDTSNNNPNKQRSLDARLMSISANVKDLLLGPKIDGVEPRPEAEWCVESYTAKPKQGKKKGKKGKAAAEGTGKEVEGYVMHRVFGMQAARHA</sequence>
<dbReference type="GO" id="GO:0010521">
    <property type="term" value="F:telomerase inhibitor activity"/>
    <property type="evidence" value="ECO:0007669"/>
    <property type="project" value="TreeGrafter"/>
</dbReference>
<feature type="compositionally biased region" description="Gly residues" evidence="1">
    <location>
        <begin position="291"/>
        <end position="305"/>
    </location>
</feature>
<feature type="compositionally biased region" description="Pro residues" evidence="1">
    <location>
        <begin position="843"/>
        <end position="854"/>
    </location>
</feature>
<dbReference type="PANTHER" id="PTHR14513">
    <property type="entry name" value="PROTECTION OF TELOMERES 1"/>
    <property type="match status" value="1"/>
</dbReference>
<dbReference type="InterPro" id="IPR012340">
    <property type="entry name" value="NA-bd_OB-fold"/>
</dbReference>
<protein>
    <recommendedName>
        <fullName evidence="4">Telomeric single stranded DNA binding POT1/Cdc13 domain-containing protein</fullName>
    </recommendedName>
</protein>
<reference evidence="2" key="1">
    <citation type="journal article" date="2022" name="G3 (Bethesda)">
        <title>High quality genome of the basidiomycete yeast Dioszegia hungarica PDD-24b-2 isolated from cloud water.</title>
        <authorList>
            <person name="Jarrige D."/>
            <person name="Haridas S."/>
            <person name="Bleykasten-Grosshans C."/>
            <person name="Joly M."/>
            <person name="Nadalig T."/>
            <person name="Sancelme M."/>
            <person name="Vuilleumier S."/>
            <person name="Grigoriev I.V."/>
            <person name="Amato P."/>
            <person name="Bringel F."/>
        </authorList>
    </citation>
    <scope>NUCLEOTIDE SEQUENCE</scope>
    <source>
        <strain evidence="2">PDD-24b-2</strain>
    </source>
</reference>
<dbReference type="GO" id="GO:0000783">
    <property type="term" value="C:nuclear telomere cap complex"/>
    <property type="evidence" value="ECO:0007669"/>
    <property type="project" value="TreeGrafter"/>
</dbReference>
<dbReference type="PANTHER" id="PTHR14513:SF0">
    <property type="entry name" value="PROTECTION OF TELOMERES PROTEIN 1"/>
    <property type="match status" value="1"/>
</dbReference>
<evidence type="ECO:0000313" key="2">
    <source>
        <dbReference type="EMBL" id="KAI9635696.1"/>
    </source>
</evidence>
<accession>A0AA38HAN3</accession>
<evidence type="ECO:0000256" key="1">
    <source>
        <dbReference type="SAM" id="MobiDB-lite"/>
    </source>
</evidence>
<evidence type="ECO:0008006" key="4">
    <source>
        <dbReference type="Google" id="ProtNLM"/>
    </source>
</evidence>
<feature type="region of interest" description="Disordered" evidence="1">
    <location>
        <begin position="398"/>
        <end position="425"/>
    </location>
</feature>
<gene>
    <name evidence="2" type="ORF">MKK02DRAFT_33062</name>
</gene>
<dbReference type="GO" id="GO:0032210">
    <property type="term" value="P:regulation of telomere maintenance via telomerase"/>
    <property type="evidence" value="ECO:0007669"/>
    <property type="project" value="TreeGrafter"/>
</dbReference>
<organism evidence="2 3">
    <name type="scientific">Dioszegia hungarica</name>
    <dbReference type="NCBI Taxonomy" id="4972"/>
    <lineage>
        <taxon>Eukaryota</taxon>
        <taxon>Fungi</taxon>
        <taxon>Dikarya</taxon>
        <taxon>Basidiomycota</taxon>
        <taxon>Agaricomycotina</taxon>
        <taxon>Tremellomycetes</taxon>
        <taxon>Tremellales</taxon>
        <taxon>Bulleribasidiaceae</taxon>
        <taxon>Dioszegia</taxon>
    </lineage>
</organism>
<feature type="region of interest" description="Disordered" evidence="1">
    <location>
        <begin position="173"/>
        <end position="310"/>
    </location>
</feature>
<feature type="region of interest" description="Disordered" evidence="1">
    <location>
        <begin position="1048"/>
        <end position="1069"/>
    </location>
</feature>
<dbReference type="GeneID" id="77727844"/>
<dbReference type="Gene3D" id="2.40.50.140">
    <property type="entry name" value="Nucleic acid-binding proteins"/>
    <property type="match status" value="2"/>
</dbReference>
<feature type="region of interest" description="Disordered" evidence="1">
    <location>
        <begin position="340"/>
        <end position="378"/>
    </location>
</feature>
<feature type="compositionally biased region" description="Low complexity" evidence="1">
    <location>
        <begin position="343"/>
        <end position="369"/>
    </location>
</feature>
<dbReference type="GO" id="GO:0098505">
    <property type="term" value="F:G-rich strand telomeric DNA binding"/>
    <property type="evidence" value="ECO:0007669"/>
    <property type="project" value="TreeGrafter"/>
</dbReference>
<dbReference type="Proteomes" id="UP001164286">
    <property type="component" value="Unassembled WGS sequence"/>
</dbReference>
<feature type="region of interest" description="Disordered" evidence="1">
    <location>
        <begin position="791"/>
        <end position="854"/>
    </location>
</feature>
<dbReference type="InterPro" id="IPR028389">
    <property type="entry name" value="POT1"/>
</dbReference>
<name>A0AA38HAN3_9TREE</name>
<dbReference type="GO" id="GO:0016233">
    <property type="term" value="P:telomere capping"/>
    <property type="evidence" value="ECO:0007669"/>
    <property type="project" value="TreeGrafter"/>
</dbReference>
<comment type="caution">
    <text evidence="2">The sequence shown here is derived from an EMBL/GenBank/DDBJ whole genome shotgun (WGS) entry which is preliminary data.</text>
</comment>
<feature type="compositionally biased region" description="Low complexity" evidence="1">
    <location>
        <begin position="791"/>
        <end position="802"/>
    </location>
</feature>